<keyword evidence="2" id="KW-0547">Nucleotide-binding</keyword>
<dbReference type="RefSeq" id="WP_012085682.1">
    <property type="nucleotide sequence ID" value="NZ_JACHVY010000001.1"/>
</dbReference>
<evidence type="ECO:0000256" key="3">
    <source>
        <dbReference type="ARBA" id="ARBA00022840"/>
    </source>
</evidence>
<sequence>MEGRLLATAAHVKALVESHGAGDDARFRAAVAEVLENAGRSKEVEELRRLLETRRASVRPQAPPQPPPPSSVAQPRGELAQVLTASLPGAQLADLALASDVMARLHRVLTEQRHAETLRARGFEPLRKLLLTGPPGTGKTMTAEVLAAELALPLFSVRLDVFADLPAEDAVAKLSLVFDLLAQSRGVCLFDDVDTLIDPDGGERSRTHLRDVLRTFTGLLDQDASTAVLVVTTNRPQLLERPVLRRFDTVVDYPLPSTGVVQEVVLRRLRGFDLSAVEWPRVASTASGLSHEQVSAAAALAAKQCILDGAPQVETAALLAALRERRQMLKMAP</sequence>
<evidence type="ECO:0000313" key="6">
    <source>
        <dbReference type="EMBL" id="MBB2901367.1"/>
    </source>
</evidence>
<dbReference type="Gene3D" id="3.40.50.300">
    <property type="entry name" value="P-loop containing nucleotide triphosphate hydrolases"/>
    <property type="match status" value="1"/>
</dbReference>
<dbReference type="EMBL" id="JACHVY010000001">
    <property type="protein sequence ID" value="MBB2901367.1"/>
    <property type="molecule type" value="Genomic_DNA"/>
</dbReference>
<dbReference type="GO" id="GO:0016887">
    <property type="term" value="F:ATP hydrolysis activity"/>
    <property type="evidence" value="ECO:0007669"/>
    <property type="project" value="InterPro"/>
</dbReference>
<dbReference type="OMA" id="KYMGETA"/>
<dbReference type="SMART" id="SM00382">
    <property type="entry name" value="AAA"/>
    <property type="match status" value="1"/>
</dbReference>
<name>A0A7W4XXC8_KINRA</name>
<comment type="similarity">
    <text evidence="1">Belongs to the AAA ATPase family.</text>
</comment>
<feature type="compositionally biased region" description="Pro residues" evidence="4">
    <location>
        <begin position="61"/>
        <end position="70"/>
    </location>
</feature>
<comment type="caution">
    <text evidence="6">The sequence shown here is derived from an EMBL/GenBank/DDBJ whole genome shotgun (WGS) entry which is preliminary data.</text>
</comment>
<proteinExistence type="inferred from homology"/>
<evidence type="ECO:0000259" key="5">
    <source>
        <dbReference type="SMART" id="SM00382"/>
    </source>
</evidence>
<feature type="domain" description="AAA+ ATPase" evidence="5">
    <location>
        <begin position="125"/>
        <end position="257"/>
    </location>
</feature>
<dbReference type="PANTHER" id="PTHR23073">
    <property type="entry name" value="26S PROTEASOME REGULATORY SUBUNIT"/>
    <property type="match status" value="1"/>
</dbReference>
<gene>
    <name evidence="6" type="ORF">FHR75_002155</name>
</gene>
<dbReference type="InterPro" id="IPR050221">
    <property type="entry name" value="26S_Proteasome_ATPase"/>
</dbReference>
<reference evidence="6 7" key="1">
    <citation type="submission" date="2020-08" db="EMBL/GenBank/DDBJ databases">
        <title>The Agave Microbiome: Exploring the role of microbial communities in plant adaptations to desert environments.</title>
        <authorList>
            <person name="Partida-Martinez L.P."/>
        </authorList>
    </citation>
    <scope>NUCLEOTIDE SEQUENCE [LARGE SCALE GENOMIC DNA]</scope>
    <source>
        <strain evidence="6 7">AS2.23</strain>
    </source>
</reference>
<evidence type="ECO:0000313" key="7">
    <source>
        <dbReference type="Proteomes" id="UP000533269"/>
    </source>
</evidence>
<evidence type="ECO:0000256" key="2">
    <source>
        <dbReference type="ARBA" id="ARBA00022741"/>
    </source>
</evidence>
<accession>A0A7W4XXC8</accession>
<reference evidence="6 7" key="2">
    <citation type="submission" date="2020-08" db="EMBL/GenBank/DDBJ databases">
        <authorList>
            <person name="Partida-Martinez L."/>
            <person name="Huntemann M."/>
            <person name="Clum A."/>
            <person name="Wang J."/>
            <person name="Palaniappan K."/>
            <person name="Ritter S."/>
            <person name="Chen I.-M."/>
            <person name="Stamatis D."/>
            <person name="Reddy T."/>
            <person name="O'Malley R."/>
            <person name="Daum C."/>
            <person name="Shapiro N."/>
            <person name="Ivanova N."/>
            <person name="Kyrpides N."/>
            <person name="Woyke T."/>
        </authorList>
    </citation>
    <scope>NUCLEOTIDE SEQUENCE [LARGE SCALE GENOMIC DNA]</scope>
    <source>
        <strain evidence="6 7">AS2.23</strain>
    </source>
</reference>
<dbReference type="CDD" id="cd19481">
    <property type="entry name" value="RecA-like_protease"/>
    <property type="match status" value="1"/>
</dbReference>
<evidence type="ECO:0000256" key="1">
    <source>
        <dbReference type="ARBA" id="ARBA00006914"/>
    </source>
</evidence>
<dbReference type="InterPro" id="IPR027417">
    <property type="entry name" value="P-loop_NTPase"/>
</dbReference>
<keyword evidence="3" id="KW-0067">ATP-binding</keyword>
<dbReference type="AlphaFoldDB" id="A0A7W4XXC8"/>
<dbReference type="InterPro" id="IPR003959">
    <property type="entry name" value="ATPase_AAA_core"/>
</dbReference>
<dbReference type="GO" id="GO:0005524">
    <property type="term" value="F:ATP binding"/>
    <property type="evidence" value="ECO:0007669"/>
    <property type="project" value="UniProtKB-KW"/>
</dbReference>
<dbReference type="Pfam" id="PF00004">
    <property type="entry name" value="AAA"/>
    <property type="match status" value="1"/>
</dbReference>
<dbReference type="InterPro" id="IPR003593">
    <property type="entry name" value="AAA+_ATPase"/>
</dbReference>
<evidence type="ECO:0000256" key="4">
    <source>
        <dbReference type="SAM" id="MobiDB-lite"/>
    </source>
</evidence>
<feature type="region of interest" description="Disordered" evidence="4">
    <location>
        <begin position="54"/>
        <end position="74"/>
    </location>
</feature>
<protein>
    <submittedName>
        <fullName evidence="6">SpoVK/Ycf46/Vps4 family AAA+-type ATPase</fullName>
    </submittedName>
</protein>
<dbReference type="SUPFAM" id="SSF52540">
    <property type="entry name" value="P-loop containing nucleoside triphosphate hydrolases"/>
    <property type="match status" value="1"/>
</dbReference>
<dbReference type="Proteomes" id="UP000533269">
    <property type="component" value="Unassembled WGS sequence"/>
</dbReference>
<organism evidence="6 7">
    <name type="scientific">Kineococcus radiotolerans</name>
    <dbReference type="NCBI Taxonomy" id="131568"/>
    <lineage>
        <taxon>Bacteria</taxon>
        <taxon>Bacillati</taxon>
        <taxon>Actinomycetota</taxon>
        <taxon>Actinomycetes</taxon>
        <taxon>Kineosporiales</taxon>
        <taxon>Kineosporiaceae</taxon>
        <taxon>Kineococcus</taxon>
    </lineage>
</organism>